<evidence type="ECO:0000313" key="2">
    <source>
        <dbReference type="Proteomes" id="UP000282311"/>
    </source>
</evidence>
<dbReference type="Proteomes" id="UP000282311">
    <property type="component" value="Unassembled WGS sequence"/>
</dbReference>
<name>A0A3B0CIG2_9BACL</name>
<comment type="caution">
    <text evidence="1">The sequence shown here is derived from an EMBL/GenBank/DDBJ whole genome shotgun (WGS) entry which is preliminary data.</text>
</comment>
<dbReference type="OrthoDB" id="2651428at2"/>
<reference evidence="1 2" key="1">
    <citation type="journal article" date="2007" name="Int. J. Syst. Evol. Microbiol.">
        <title>Paenibacillus ginsengarvi sp. nov., isolated from soil from ginseng cultivation.</title>
        <authorList>
            <person name="Yoon M.H."/>
            <person name="Ten L.N."/>
            <person name="Im W.T."/>
        </authorList>
    </citation>
    <scope>NUCLEOTIDE SEQUENCE [LARGE SCALE GENOMIC DNA]</scope>
    <source>
        <strain evidence="1 2">KCTC 13059</strain>
    </source>
</reference>
<keyword evidence="2" id="KW-1185">Reference proteome</keyword>
<evidence type="ECO:0000313" key="1">
    <source>
        <dbReference type="EMBL" id="RKN85455.1"/>
    </source>
</evidence>
<dbReference type="EMBL" id="RBAH01000004">
    <property type="protein sequence ID" value="RKN85455.1"/>
    <property type="molecule type" value="Genomic_DNA"/>
</dbReference>
<dbReference type="AlphaFoldDB" id="A0A3B0CIG2"/>
<sequence length="64" mass="7305">MMDEQEIRALEPIYTGNTRHLTEGEAYAIKNDPNYVNEYDDESLLENIPGILLAGSRLRPNQPD</sequence>
<gene>
    <name evidence="1" type="ORF">D7M11_07110</name>
</gene>
<organism evidence="1 2">
    <name type="scientific">Paenibacillus ginsengarvi</name>
    <dbReference type="NCBI Taxonomy" id="400777"/>
    <lineage>
        <taxon>Bacteria</taxon>
        <taxon>Bacillati</taxon>
        <taxon>Bacillota</taxon>
        <taxon>Bacilli</taxon>
        <taxon>Bacillales</taxon>
        <taxon>Paenibacillaceae</taxon>
        <taxon>Paenibacillus</taxon>
    </lineage>
</organism>
<dbReference type="RefSeq" id="WP_120746478.1">
    <property type="nucleotide sequence ID" value="NZ_RBAH01000004.1"/>
</dbReference>
<protein>
    <submittedName>
        <fullName evidence="1">Uncharacterized protein</fullName>
    </submittedName>
</protein>
<accession>A0A3B0CIG2</accession>
<proteinExistence type="predicted"/>